<sequence>MAKPVPIQPGPVHGGVAIAPNMGARKAGGGGLTIRTSRHWVLPPRPKPGRKPSYAAAGAVEAERKKSGGRRSTKAVLRKEIQQLRLENVKLKKELERLVASLQELKRRFTSVGLPETPAADIATPVSLGATPEASKKRVYIEDSTDAFLKFEDEEGGEVPALTTACMAQSLSLGSRASFTDEEDFGSTPSSLFSSDLQNLSAGVVCSALAQHVAHSPRAMHSGSPSSSTSSTLSKSVPAGAGIEAGPAPALMALETLTFLDNYERSEFYSKHTSTLLSRTSTAATPEEQSQLMLPLLSVGEEPPLQAIREEDDLVRDPAADTASFQLSAEDEQETDGTSILNFLKTHMAEQEVATEKQRYEPPVLPAQDLDRWTGYNDPLQLMEKRDLGQFIAPSLEELMEEQDDCDRDSKLLGPLNYDAEPVGGDSYGD</sequence>
<dbReference type="AlphaFoldDB" id="Q75DR4"/>
<feature type="compositionally biased region" description="Low complexity" evidence="3">
    <location>
        <begin position="222"/>
        <end position="240"/>
    </location>
</feature>
<gene>
    <name evidence="5" type="ORF">AGOS_ABL047W</name>
</gene>
<proteinExistence type="predicted"/>
<organism evidence="5 6">
    <name type="scientific">Eremothecium gossypii (strain ATCC 10895 / CBS 109.51 / FGSC 9923 / NRRL Y-1056)</name>
    <name type="common">Yeast</name>
    <name type="synonym">Ashbya gossypii</name>
    <dbReference type="NCBI Taxonomy" id="284811"/>
    <lineage>
        <taxon>Eukaryota</taxon>
        <taxon>Fungi</taxon>
        <taxon>Dikarya</taxon>
        <taxon>Ascomycota</taxon>
        <taxon>Saccharomycotina</taxon>
        <taxon>Saccharomycetes</taxon>
        <taxon>Saccharomycetales</taxon>
        <taxon>Saccharomycetaceae</taxon>
        <taxon>Eremothecium</taxon>
    </lineage>
</organism>
<dbReference type="InParanoid" id="Q75DR4"/>
<reference evidence="5 6" key="1">
    <citation type="journal article" date="2004" name="Science">
        <title>The Ashbya gossypii genome as a tool for mapping the ancient Saccharomyces cerevisiae genome.</title>
        <authorList>
            <person name="Dietrich F.S."/>
            <person name="Voegeli S."/>
            <person name="Brachat S."/>
            <person name="Lerch A."/>
            <person name="Gates K."/>
            <person name="Steiner S."/>
            <person name="Mohr C."/>
            <person name="Pohlmann R."/>
            <person name="Luedi P."/>
            <person name="Choi S."/>
            <person name="Wing R.A."/>
            <person name="Flavier A."/>
            <person name="Gaffney T.D."/>
            <person name="Philippsen P."/>
        </authorList>
    </citation>
    <scope>NUCLEOTIDE SEQUENCE [LARGE SCALE GENOMIC DNA]</scope>
    <source>
        <strain evidence="6">ATCC 10895 / CBS 109.51 / FGSC 9923 / NRRL Y-1056</strain>
    </source>
</reference>
<evidence type="ECO:0000256" key="1">
    <source>
        <dbReference type="ARBA" id="ARBA00023242"/>
    </source>
</evidence>
<dbReference type="KEGG" id="ago:AGOS_ABL047W"/>
<dbReference type="STRING" id="284811.Q75DR4"/>
<dbReference type="HOGENOM" id="CLU_516808_0_0_1"/>
<evidence type="ECO:0000256" key="3">
    <source>
        <dbReference type="SAM" id="MobiDB-lite"/>
    </source>
</evidence>
<keyword evidence="6" id="KW-1185">Reference proteome</keyword>
<evidence type="ECO:0000313" key="5">
    <source>
        <dbReference type="EMBL" id="AAS50724.2"/>
    </source>
</evidence>
<feature type="coiled-coil region" evidence="2">
    <location>
        <begin position="74"/>
        <end position="108"/>
    </location>
</feature>
<dbReference type="Proteomes" id="UP000000591">
    <property type="component" value="Chromosome II"/>
</dbReference>
<dbReference type="GO" id="GO:0006355">
    <property type="term" value="P:regulation of DNA-templated transcription"/>
    <property type="evidence" value="ECO:0007669"/>
    <property type="project" value="InterPro"/>
</dbReference>
<keyword evidence="1" id="KW-0539">Nucleus</keyword>
<feature type="region of interest" description="Disordered" evidence="3">
    <location>
        <begin position="21"/>
        <end position="72"/>
    </location>
</feature>
<feature type="region of interest" description="Disordered" evidence="3">
    <location>
        <begin position="217"/>
        <end position="240"/>
    </location>
</feature>
<dbReference type="InterPro" id="IPR018287">
    <property type="entry name" value="Hap4_TF_heteromerisation"/>
</dbReference>
<accession>Q75DR4</accession>
<dbReference type="RefSeq" id="NP_982900.2">
    <property type="nucleotide sequence ID" value="NM_208253.2"/>
</dbReference>
<feature type="region of interest" description="Disordered" evidence="3">
    <location>
        <begin position="401"/>
        <end position="430"/>
    </location>
</feature>
<evidence type="ECO:0000259" key="4">
    <source>
        <dbReference type="Pfam" id="PF10297"/>
    </source>
</evidence>
<dbReference type="GO" id="GO:0005634">
    <property type="term" value="C:nucleus"/>
    <property type="evidence" value="ECO:0007669"/>
    <property type="project" value="InterPro"/>
</dbReference>
<dbReference type="Pfam" id="PF10297">
    <property type="entry name" value="Hap4_Hap_bind"/>
    <property type="match status" value="1"/>
</dbReference>
<evidence type="ECO:0000256" key="2">
    <source>
        <dbReference type="SAM" id="Coils"/>
    </source>
</evidence>
<dbReference type="GeneID" id="4618983"/>
<dbReference type="eggNOG" id="ENOG502RQ0N">
    <property type="taxonomic scope" value="Eukaryota"/>
</dbReference>
<evidence type="ECO:0000313" key="6">
    <source>
        <dbReference type="Proteomes" id="UP000000591"/>
    </source>
</evidence>
<protein>
    <submittedName>
        <fullName evidence="5">ABL047Wp</fullName>
    </submittedName>
</protein>
<name>Q75DR4_EREGS</name>
<dbReference type="OMA" id="IRTSKHW"/>
<feature type="domain" description="Hap4 transcription factor heteromerisation" evidence="4">
    <location>
        <begin position="36"/>
        <end position="52"/>
    </location>
</feature>
<reference evidence="6" key="2">
    <citation type="journal article" date="2013" name="G3 (Bethesda)">
        <title>Genomes of Ashbya fungi isolated from insects reveal four mating-type loci, numerous translocations, lack of transposons, and distinct gene duplications.</title>
        <authorList>
            <person name="Dietrich F.S."/>
            <person name="Voegeli S."/>
            <person name="Kuo S."/>
            <person name="Philippsen P."/>
        </authorList>
    </citation>
    <scope>GENOME REANNOTATION</scope>
    <source>
        <strain evidence="6">ATCC 10895 / CBS 109.51 / FGSC 9923 / NRRL Y-1056</strain>
    </source>
</reference>
<keyword evidence="2" id="KW-0175">Coiled coil</keyword>
<dbReference type="EMBL" id="AE016815">
    <property type="protein sequence ID" value="AAS50724.2"/>
    <property type="molecule type" value="Genomic_DNA"/>
</dbReference>
<dbReference type="OrthoDB" id="5374328at2759"/>